<keyword evidence="3" id="KW-1185">Reference proteome</keyword>
<evidence type="ECO:0000259" key="1">
    <source>
        <dbReference type="Pfam" id="PF08722"/>
    </source>
</evidence>
<evidence type="ECO:0000313" key="2">
    <source>
        <dbReference type="EMBL" id="KJD42348.1"/>
    </source>
</evidence>
<feature type="domain" description="TnsA endonuclease N-terminal" evidence="1">
    <location>
        <begin position="48"/>
        <end position="128"/>
    </location>
</feature>
<protein>
    <recommendedName>
        <fullName evidence="1">TnsA endonuclease N-terminal domain-containing protein</fullName>
    </recommendedName>
</protein>
<dbReference type="Proteomes" id="UP000032534">
    <property type="component" value="Unassembled WGS sequence"/>
</dbReference>
<gene>
    <name evidence="2" type="ORF">QD47_28725</name>
</gene>
<dbReference type="EMBL" id="JTHP01000133">
    <property type="protein sequence ID" value="KJD42348.1"/>
    <property type="molecule type" value="Genomic_DNA"/>
</dbReference>
<dbReference type="PATRIC" id="fig|159743.3.peg.6414"/>
<name>A0A0D7WUF7_9BACL</name>
<dbReference type="Gene3D" id="3.40.1350.10">
    <property type="match status" value="1"/>
</dbReference>
<evidence type="ECO:0000313" key="3">
    <source>
        <dbReference type="Proteomes" id="UP000032534"/>
    </source>
</evidence>
<dbReference type="GO" id="GO:0003676">
    <property type="term" value="F:nucleic acid binding"/>
    <property type="evidence" value="ECO:0007669"/>
    <property type="project" value="InterPro"/>
</dbReference>
<reference evidence="2 3" key="1">
    <citation type="submission" date="2014-11" db="EMBL/GenBank/DDBJ databases">
        <title>Draft Genome Sequences of Paenibacillus polymyxa NRRL B-30509 and Paenibacillus terrae NRRL B-30644, Strains from a Poultry Environment that Produce Tridecaptin A and Paenicidins.</title>
        <authorList>
            <person name="van Belkum M.J."/>
            <person name="Lohans C.T."/>
            <person name="Vederas J.C."/>
        </authorList>
    </citation>
    <scope>NUCLEOTIDE SEQUENCE [LARGE SCALE GENOMIC DNA]</scope>
    <source>
        <strain evidence="2 3">NRRL B-30644</strain>
    </source>
</reference>
<comment type="caution">
    <text evidence="2">The sequence shown here is derived from an EMBL/GenBank/DDBJ whole genome shotgun (WGS) entry which is preliminary data.</text>
</comment>
<dbReference type="InterPro" id="IPR014833">
    <property type="entry name" value="TnsA_N"/>
</dbReference>
<sequence>MHTPNIVSRSSKYGNNYWSSLGPKVGMREVTLYSDLEFDHWIRVETTPGVETYCEQYPKISYVFNGELHTSIFDMWVQMKSGTVKCCEVKYESELNAENPRNSRTLKQIEAQKIWCNNNGILHEIVTDKDLRKNHLELENRLKIISVVKNNAQPKCTEEIMKILTSERLSLKTLTEQSNIPFKDIHDACIWLFYRGVIDVNIDECIISMQTEVRLNESSESF</sequence>
<organism evidence="2 3">
    <name type="scientific">Paenibacillus terrae</name>
    <dbReference type="NCBI Taxonomy" id="159743"/>
    <lineage>
        <taxon>Bacteria</taxon>
        <taxon>Bacillati</taxon>
        <taxon>Bacillota</taxon>
        <taxon>Bacilli</taxon>
        <taxon>Bacillales</taxon>
        <taxon>Paenibacillaceae</taxon>
        <taxon>Paenibacillus</taxon>
    </lineage>
</organism>
<proteinExistence type="predicted"/>
<dbReference type="AlphaFoldDB" id="A0A0D7WUF7"/>
<dbReference type="Pfam" id="PF08722">
    <property type="entry name" value="Tn7_TnsA-like_N"/>
    <property type="match status" value="1"/>
</dbReference>
<dbReference type="InterPro" id="IPR011856">
    <property type="entry name" value="tRNA_endonuc-like_dom_sf"/>
</dbReference>
<accession>A0A0D7WUF7</accession>